<dbReference type="GO" id="GO:0003677">
    <property type="term" value="F:DNA binding"/>
    <property type="evidence" value="ECO:0007669"/>
    <property type="project" value="UniProtKB-UniRule"/>
</dbReference>
<dbReference type="EMBL" id="JAGGLR010000030">
    <property type="protein sequence ID" value="MBP2067311.1"/>
    <property type="molecule type" value="Genomic_DNA"/>
</dbReference>
<evidence type="ECO:0000313" key="6">
    <source>
        <dbReference type="EMBL" id="CDR15125.1"/>
    </source>
</evidence>
<keyword evidence="8" id="KW-1185">Reference proteome</keyword>
<reference evidence="7 8" key="2">
    <citation type="submission" date="2021-03" db="EMBL/GenBank/DDBJ databases">
        <title>Genomic Encyclopedia of Type Strains, Phase IV (KMG-IV): sequencing the most valuable type-strain genomes for metagenomic binning, comparative biology and taxonomic classification.</title>
        <authorList>
            <person name="Goeker M."/>
        </authorList>
    </citation>
    <scope>NUCLEOTIDE SEQUENCE [LARGE SCALE GENOMIC DNA]</scope>
    <source>
        <strain evidence="7 8">DSM 41954</strain>
    </source>
</reference>
<dbReference type="Pfam" id="PF00440">
    <property type="entry name" value="TetR_N"/>
    <property type="match status" value="1"/>
</dbReference>
<dbReference type="Gene3D" id="1.10.357.10">
    <property type="entry name" value="Tetracycline Repressor, domain 2"/>
    <property type="match status" value="1"/>
</dbReference>
<reference evidence="6" key="1">
    <citation type="submission" date="2014-05" db="EMBL/GenBank/DDBJ databases">
        <authorList>
            <person name="Horn Fabian"/>
        </authorList>
    </citation>
    <scope>NUCLEOTIDE SEQUENCE</scope>
</reference>
<dbReference type="EMBL" id="LK022848">
    <property type="protein sequence ID" value="CDR15125.1"/>
    <property type="molecule type" value="Genomic_DNA"/>
</dbReference>
<dbReference type="InterPro" id="IPR001647">
    <property type="entry name" value="HTH_TetR"/>
</dbReference>
<evidence type="ECO:0000256" key="3">
    <source>
        <dbReference type="ARBA" id="ARBA00023163"/>
    </source>
</evidence>
<evidence type="ECO:0000313" key="7">
    <source>
        <dbReference type="EMBL" id="MBP2067311.1"/>
    </source>
</evidence>
<dbReference type="HOGENOM" id="CLU_069356_15_11_11"/>
<dbReference type="SUPFAM" id="SSF48498">
    <property type="entry name" value="Tetracyclin repressor-like, C-terminal domain"/>
    <property type="match status" value="1"/>
</dbReference>
<dbReference type="RefSeq" id="WP_052701749.1">
    <property type="nucleotide sequence ID" value="NZ_BAABDR010000056.1"/>
</dbReference>
<feature type="domain" description="HTH tetR-type" evidence="5">
    <location>
        <begin position="13"/>
        <end position="73"/>
    </location>
</feature>
<organism evidence="6">
    <name type="scientific">Streptomyces iranensis</name>
    <dbReference type="NCBI Taxonomy" id="576784"/>
    <lineage>
        <taxon>Bacteria</taxon>
        <taxon>Bacillati</taxon>
        <taxon>Actinomycetota</taxon>
        <taxon>Actinomycetes</taxon>
        <taxon>Kitasatosporales</taxon>
        <taxon>Streptomycetaceae</taxon>
        <taxon>Streptomyces</taxon>
        <taxon>Streptomyces violaceusniger group</taxon>
    </lineage>
</organism>
<dbReference type="Proteomes" id="UP000756710">
    <property type="component" value="Unassembled WGS sequence"/>
</dbReference>
<evidence type="ECO:0000256" key="1">
    <source>
        <dbReference type="ARBA" id="ARBA00023015"/>
    </source>
</evidence>
<dbReference type="AlphaFoldDB" id="A0A061A1C3"/>
<keyword evidence="2 4" id="KW-0238">DNA-binding</keyword>
<evidence type="ECO:0000313" key="8">
    <source>
        <dbReference type="Proteomes" id="UP000756710"/>
    </source>
</evidence>
<dbReference type="PANTHER" id="PTHR47506:SF1">
    <property type="entry name" value="HTH-TYPE TRANSCRIPTIONAL REGULATOR YJDC"/>
    <property type="match status" value="1"/>
</dbReference>
<accession>A0A061A1C3</accession>
<gene>
    <name evidence="7" type="ORF">J2Z30_008377</name>
    <name evidence="6" type="ORF">SIRAN8599</name>
</gene>
<dbReference type="PRINTS" id="PR00455">
    <property type="entry name" value="HTHTETR"/>
</dbReference>
<sequence length="201" mass="21741">MPEPDSLSRPSGAQIRDRLIEAAAEEFAERGYDRARVQDIARRAGLSTGAIYGNFRNKAELLAEAVDYGLASTSHRLGQALDRGASPAEVLRLITTDSSGTRLRMWAPLVSEALAAARRDAEVARRVHTALGRVESRLTDLVTLAQRDGSFSSELDAAACARLMLCVSIGMDVLTALSVEGPDHDGWLTLMHHLFAGLTNR</sequence>
<dbReference type="InterPro" id="IPR009057">
    <property type="entry name" value="Homeodomain-like_sf"/>
</dbReference>
<protein>
    <submittedName>
        <fullName evidence="7">AcrR family transcriptional regulator</fullName>
    </submittedName>
    <submittedName>
        <fullName evidence="6">Transcriptional regulator, TetR family protein</fullName>
    </submittedName>
</protein>
<evidence type="ECO:0000256" key="2">
    <source>
        <dbReference type="ARBA" id="ARBA00023125"/>
    </source>
</evidence>
<name>A0A061A1C3_9ACTN</name>
<dbReference type="SUPFAM" id="SSF46689">
    <property type="entry name" value="Homeodomain-like"/>
    <property type="match status" value="1"/>
</dbReference>
<feature type="DNA-binding region" description="H-T-H motif" evidence="4">
    <location>
        <begin position="36"/>
        <end position="55"/>
    </location>
</feature>
<evidence type="ECO:0000256" key="4">
    <source>
        <dbReference type="PROSITE-ProRule" id="PRU00335"/>
    </source>
</evidence>
<evidence type="ECO:0000259" key="5">
    <source>
        <dbReference type="PROSITE" id="PS50977"/>
    </source>
</evidence>
<keyword evidence="1" id="KW-0805">Transcription regulation</keyword>
<keyword evidence="3" id="KW-0804">Transcription</keyword>
<dbReference type="PANTHER" id="PTHR47506">
    <property type="entry name" value="TRANSCRIPTIONAL REGULATORY PROTEIN"/>
    <property type="match status" value="1"/>
</dbReference>
<dbReference type="InterPro" id="IPR036271">
    <property type="entry name" value="Tet_transcr_reg_TetR-rel_C_sf"/>
</dbReference>
<proteinExistence type="predicted"/>
<dbReference type="PROSITE" id="PS50977">
    <property type="entry name" value="HTH_TETR_2"/>
    <property type="match status" value="1"/>
</dbReference>